<feature type="compositionally biased region" description="Polar residues" evidence="1">
    <location>
        <begin position="1052"/>
        <end position="1066"/>
    </location>
</feature>
<organism evidence="3 4">
    <name type="scientific">Metarhizium album (strain ARSEF 1941)</name>
    <dbReference type="NCBI Taxonomy" id="1081103"/>
    <lineage>
        <taxon>Eukaryota</taxon>
        <taxon>Fungi</taxon>
        <taxon>Dikarya</taxon>
        <taxon>Ascomycota</taxon>
        <taxon>Pezizomycotina</taxon>
        <taxon>Sordariomycetes</taxon>
        <taxon>Hypocreomycetidae</taxon>
        <taxon>Hypocreales</taxon>
        <taxon>Clavicipitaceae</taxon>
        <taxon>Metarhizium</taxon>
    </lineage>
</organism>
<dbReference type="RefSeq" id="XP_040679610.1">
    <property type="nucleotide sequence ID" value="XM_040822467.1"/>
</dbReference>
<feature type="compositionally biased region" description="Basic and acidic residues" evidence="1">
    <location>
        <begin position="1096"/>
        <end position="1111"/>
    </location>
</feature>
<dbReference type="SUPFAM" id="SSF81383">
    <property type="entry name" value="F-box domain"/>
    <property type="match status" value="1"/>
</dbReference>
<dbReference type="Pfam" id="PF25422">
    <property type="entry name" value="DUF7892"/>
    <property type="match status" value="1"/>
</dbReference>
<evidence type="ECO:0000256" key="1">
    <source>
        <dbReference type="SAM" id="MobiDB-lite"/>
    </source>
</evidence>
<comment type="caution">
    <text evidence="3">The sequence shown here is derived from an EMBL/GenBank/DDBJ whole genome shotgun (WGS) entry which is preliminary data.</text>
</comment>
<sequence length="1145" mass="127166">MKSAQLNPKNATQYARDLGNDAMATSICKFDENEEPSTDRTHSGTRPTEDGLNNSKDAGRKRKLADALSAEELPSSKRAWLDPNDQKEPDSPPPVRPSMASRLPAEAWHHVFTFTPPRTLGNLMLVSREFNSYLDPLSRFQPPHAFGSSTAHSLSKLAPDAIWQASKRLFWPRMPAALKGRSELEMWRLCCSPACQFCGVRGNFAAGNKPGGQWERGPGLQGISPVFPFFIVSCGRCLSAKSTTEIDLLLNSSLPAALVPGLPVVFLTQENHVVPPHVLASISLSRAQPIKLFWSEQIEKMKYALENAKRSRPAAAEEWIKGLEQQGKCCLADVARWERWHHAGGVEEMRRPSPRICANAATHNQKPSIGCWPDSGCLTAMVNRSIEMKAVMKGGHKETLSDHHGSAPASVLANISGLPGAQVESVDETLTEGVTVPDFVSKPTSVEAEAARRAEIERRAPLLQPPIPPMALTHMPAFQEALGSATPLDNDAWQVLGRHLLKQRKEADMKEGEFQVNFQSAGGLVADVDPHGPLEGAKIMDVDCDHAQELLRGQISKLADEIIRNEWSWSGSTVTRKNAPKFAADVLLYVREEFYAKIAKDVRTAQGAGKNVVIKPAEQTWTQKLTLENMRWIFDAKIRPRTDPVRKDVFLCNGCDGVAKFYKFNGLLYHYASKHAKTLSLGKSVVHWGAEWPEKPIFKADPQQYALAHTKTKTKTLETYFPCIPRLPHPESAQPGPEQGHHSRDLGMSVSTNYRQDNRLQGSYEGGLSYEQDYPSRPHVPQHGRPEPRSEPWKKTVVSQTTGHGQSLGNRKSGKTWRALAQKSKRLDYIIKRATHTWRKLANEKRLHGSVKVCAVIHHAAKSFRNKYSEPAPLNLFIEALETHKALGQLSAVTGLSCKACKLDPASGLQSKTYTLVNLSRHFDWKHSDHAAPSMDKPFDWRADMIWLSEVSDPMTLRSVVGDDKDLLDVVSDALPSAFEALGCGREQEAERSGRGHETARRAPDPDRHQSSTMASTVRRAAPRLEVDGLEIIEQPAAWPGHRMHGDGEPRTMQSQPGTLPPASSGQDERRNNGVQQQGYAKRTRTDPGMSSRHNTHWDNGYRHDRSHEPRPVPAHHAPNPRYESRAAEPYETVNVPDHHGGYLV</sequence>
<reference evidence="3 4" key="1">
    <citation type="journal article" date="2014" name="Proc. Natl. Acad. Sci. U.S.A.">
        <title>Trajectory and genomic determinants of fungal-pathogen speciation and host adaptation.</title>
        <authorList>
            <person name="Hu X."/>
            <person name="Xiao G."/>
            <person name="Zheng P."/>
            <person name="Shang Y."/>
            <person name="Su Y."/>
            <person name="Zhang X."/>
            <person name="Liu X."/>
            <person name="Zhan S."/>
            <person name="St Leger R.J."/>
            <person name="Wang C."/>
        </authorList>
    </citation>
    <scope>NUCLEOTIDE SEQUENCE [LARGE SCALE GENOMIC DNA]</scope>
    <source>
        <strain evidence="3 4">ARSEF 1941</strain>
    </source>
</reference>
<dbReference type="EMBL" id="AZHE01000007">
    <property type="protein sequence ID" value="KHN98544.1"/>
    <property type="molecule type" value="Genomic_DNA"/>
</dbReference>
<feature type="region of interest" description="Disordered" evidence="1">
    <location>
        <begin position="982"/>
        <end position="1145"/>
    </location>
</feature>
<evidence type="ECO:0000313" key="3">
    <source>
        <dbReference type="EMBL" id="KHN98544.1"/>
    </source>
</evidence>
<dbReference type="AlphaFoldDB" id="A0A0B2WY66"/>
<keyword evidence="4" id="KW-1185">Reference proteome</keyword>
<feature type="region of interest" description="Disordered" evidence="1">
    <location>
        <begin position="761"/>
        <end position="816"/>
    </location>
</feature>
<feature type="region of interest" description="Disordered" evidence="1">
    <location>
        <begin position="26"/>
        <end position="100"/>
    </location>
</feature>
<dbReference type="OrthoDB" id="2322499at2759"/>
<dbReference type="InterPro" id="IPR036047">
    <property type="entry name" value="F-box-like_dom_sf"/>
</dbReference>
<dbReference type="GeneID" id="63738123"/>
<dbReference type="InterPro" id="IPR001810">
    <property type="entry name" value="F-box_dom"/>
</dbReference>
<gene>
    <name evidence="3" type="ORF">MAM_03668</name>
</gene>
<evidence type="ECO:0000313" key="4">
    <source>
        <dbReference type="Proteomes" id="UP000030816"/>
    </source>
</evidence>
<proteinExistence type="predicted"/>
<dbReference type="InterPro" id="IPR057214">
    <property type="entry name" value="DUF7892"/>
</dbReference>
<feature type="compositionally biased region" description="Basic and acidic residues" evidence="1">
    <location>
        <begin position="784"/>
        <end position="794"/>
    </location>
</feature>
<dbReference type="Pfam" id="PF00646">
    <property type="entry name" value="F-box"/>
    <property type="match status" value="1"/>
</dbReference>
<name>A0A0B2WY66_METAS</name>
<evidence type="ECO:0000259" key="2">
    <source>
        <dbReference type="PROSITE" id="PS50181"/>
    </source>
</evidence>
<accession>A0A0B2WY66</accession>
<feature type="region of interest" description="Disordered" evidence="1">
    <location>
        <begin position="725"/>
        <end position="748"/>
    </location>
</feature>
<dbReference type="Proteomes" id="UP000030816">
    <property type="component" value="Unassembled WGS sequence"/>
</dbReference>
<feature type="domain" description="F-box" evidence="2">
    <location>
        <begin position="97"/>
        <end position="143"/>
    </location>
</feature>
<feature type="compositionally biased region" description="Polar residues" evidence="1">
    <location>
        <begin position="797"/>
        <end position="810"/>
    </location>
</feature>
<dbReference type="STRING" id="1081103.A0A0B2WY66"/>
<dbReference type="HOGENOM" id="CLU_003437_0_0_1"/>
<protein>
    <submittedName>
        <fullName evidence="3">F-box domain containing protein</fullName>
    </submittedName>
</protein>
<feature type="compositionally biased region" description="Basic and acidic residues" evidence="1">
    <location>
        <begin position="986"/>
        <end position="1010"/>
    </location>
</feature>
<dbReference type="PROSITE" id="PS50181">
    <property type="entry name" value="FBOX"/>
    <property type="match status" value="1"/>
</dbReference>
<dbReference type="CDD" id="cd09917">
    <property type="entry name" value="F-box_SF"/>
    <property type="match status" value="1"/>
</dbReference>